<feature type="region of interest" description="Disordered" evidence="1">
    <location>
        <begin position="120"/>
        <end position="171"/>
    </location>
</feature>
<dbReference type="EMBL" id="ML179784">
    <property type="protein sequence ID" value="THU81726.1"/>
    <property type="molecule type" value="Genomic_DNA"/>
</dbReference>
<dbReference type="Proteomes" id="UP000297245">
    <property type="component" value="Unassembled WGS sequence"/>
</dbReference>
<gene>
    <name evidence="2" type="ORF">K435DRAFT_873023</name>
</gene>
<accession>A0A4S8L056</accession>
<evidence type="ECO:0000313" key="2">
    <source>
        <dbReference type="EMBL" id="THU81726.1"/>
    </source>
</evidence>
<organism evidence="2 3">
    <name type="scientific">Dendrothele bispora (strain CBS 962.96)</name>
    <dbReference type="NCBI Taxonomy" id="1314807"/>
    <lineage>
        <taxon>Eukaryota</taxon>
        <taxon>Fungi</taxon>
        <taxon>Dikarya</taxon>
        <taxon>Basidiomycota</taxon>
        <taxon>Agaricomycotina</taxon>
        <taxon>Agaricomycetes</taxon>
        <taxon>Agaricomycetidae</taxon>
        <taxon>Agaricales</taxon>
        <taxon>Agaricales incertae sedis</taxon>
        <taxon>Dendrothele</taxon>
    </lineage>
</organism>
<reference evidence="2 3" key="1">
    <citation type="journal article" date="2019" name="Nat. Ecol. Evol.">
        <title>Megaphylogeny resolves global patterns of mushroom evolution.</title>
        <authorList>
            <person name="Varga T."/>
            <person name="Krizsan K."/>
            <person name="Foldi C."/>
            <person name="Dima B."/>
            <person name="Sanchez-Garcia M."/>
            <person name="Sanchez-Ramirez S."/>
            <person name="Szollosi G.J."/>
            <person name="Szarkandi J.G."/>
            <person name="Papp V."/>
            <person name="Albert L."/>
            <person name="Andreopoulos W."/>
            <person name="Angelini C."/>
            <person name="Antonin V."/>
            <person name="Barry K.W."/>
            <person name="Bougher N.L."/>
            <person name="Buchanan P."/>
            <person name="Buyck B."/>
            <person name="Bense V."/>
            <person name="Catcheside P."/>
            <person name="Chovatia M."/>
            <person name="Cooper J."/>
            <person name="Damon W."/>
            <person name="Desjardin D."/>
            <person name="Finy P."/>
            <person name="Geml J."/>
            <person name="Haridas S."/>
            <person name="Hughes K."/>
            <person name="Justo A."/>
            <person name="Karasinski D."/>
            <person name="Kautmanova I."/>
            <person name="Kiss B."/>
            <person name="Kocsube S."/>
            <person name="Kotiranta H."/>
            <person name="LaButti K.M."/>
            <person name="Lechner B.E."/>
            <person name="Liimatainen K."/>
            <person name="Lipzen A."/>
            <person name="Lukacs Z."/>
            <person name="Mihaltcheva S."/>
            <person name="Morgado L.N."/>
            <person name="Niskanen T."/>
            <person name="Noordeloos M.E."/>
            <person name="Ohm R.A."/>
            <person name="Ortiz-Santana B."/>
            <person name="Ovrebo C."/>
            <person name="Racz N."/>
            <person name="Riley R."/>
            <person name="Savchenko A."/>
            <person name="Shiryaev A."/>
            <person name="Soop K."/>
            <person name="Spirin V."/>
            <person name="Szebenyi C."/>
            <person name="Tomsovsky M."/>
            <person name="Tulloss R.E."/>
            <person name="Uehling J."/>
            <person name="Grigoriev I.V."/>
            <person name="Vagvolgyi C."/>
            <person name="Papp T."/>
            <person name="Martin F.M."/>
            <person name="Miettinen O."/>
            <person name="Hibbett D.S."/>
            <person name="Nagy L.G."/>
        </authorList>
    </citation>
    <scope>NUCLEOTIDE SEQUENCE [LARGE SCALE GENOMIC DNA]</scope>
    <source>
        <strain evidence="2 3">CBS 962.96</strain>
    </source>
</reference>
<feature type="region of interest" description="Disordered" evidence="1">
    <location>
        <begin position="1"/>
        <end position="20"/>
    </location>
</feature>
<protein>
    <submittedName>
        <fullName evidence="2">Uncharacterized protein</fullName>
    </submittedName>
</protein>
<proteinExistence type="predicted"/>
<name>A0A4S8L056_DENBC</name>
<evidence type="ECO:0000256" key="1">
    <source>
        <dbReference type="SAM" id="MobiDB-lite"/>
    </source>
</evidence>
<feature type="compositionally biased region" description="Low complexity" evidence="1">
    <location>
        <begin position="143"/>
        <end position="160"/>
    </location>
</feature>
<dbReference type="AlphaFoldDB" id="A0A4S8L056"/>
<keyword evidence="3" id="KW-1185">Reference proteome</keyword>
<sequence>MTRDNHSNISVKREDSSDILNETRRSKHIQRDAAQVTISRISQALGPGGYLNSQTTDTQFFGFSQSACENGLQDIENLEMEDDSSEYQFTQSQIADNFEFTESQVIDDIELPEVTDLPKVENGSSISSSSNHVNNSYPGPLFSPNMSSEPSSHSHALAESTGDHVKSDNSWVPNGRKQRYLRDLISAEYPDHNLHLDLIGQAEARAKRKGNWGLIQKAGDNDPTTHAIHELNNAAGVNCRQILQAGQQLQRGHLMVAGYMITLRTS</sequence>
<feature type="compositionally biased region" description="Low complexity" evidence="1">
    <location>
        <begin position="122"/>
        <end position="136"/>
    </location>
</feature>
<evidence type="ECO:0000313" key="3">
    <source>
        <dbReference type="Proteomes" id="UP000297245"/>
    </source>
</evidence>